<name>A0ABW4BGJ5_9LACO</name>
<accession>A0ABW4BGJ5</accession>
<organism evidence="1 2">
    <name type="scientific">Lacticaseibacillus suilingensis</name>
    <dbReference type="NCBI Taxonomy" id="2799577"/>
    <lineage>
        <taxon>Bacteria</taxon>
        <taxon>Bacillati</taxon>
        <taxon>Bacillota</taxon>
        <taxon>Bacilli</taxon>
        <taxon>Lactobacillales</taxon>
        <taxon>Lactobacillaceae</taxon>
        <taxon>Lacticaseibacillus</taxon>
    </lineage>
</organism>
<comment type="caution">
    <text evidence="1">The sequence shown here is derived from an EMBL/GenBank/DDBJ whole genome shotgun (WGS) entry which is preliminary data.</text>
</comment>
<evidence type="ECO:0000313" key="1">
    <source>
        <dbReference type="EMBL" id="MFD1398633.1"/>
    </source>
</evidence>
<sequence>MRKKNAKRLHYIAPYTSDDAQPAEDGWLPLAHFIQTIEDDTKEDTDDQGFYDGDGNTETVLNGRSEVWNFSGFYDPEDPAQELLAGLRRKTNDDERKIWHKIVETNGDTVIGVAKAMEIKAGGGDATDYEDFEGHLDFVQAPKVTPAVPKS</sequence>
<keyword evidence="2" id="KW-1185">Reference proteome</keyword>
<reference evidence="2" key="1">
    <citation type="journal article" date="2019" name="Int. J. Syst. Evol. Microbiol.">
        <title>The Global Catalogue of Microorganisms (GCM) 10K type strain sequencing project: providing services to taxonomists for standard genome sequencing and annotation.</title>
        <authorList>
            <consortium name="The Broad Institute Genomics Platform"/>
            <consortium name="The Broad Institute Genome Sequencing Center for Infectious Disease"/>
            <person name="Wu L."/>
            <person name="Ma J."/>
        </authorList>
    </citation>
    <scope>NUCLEOTIDE SEQUENCE [LARGE SCALE GENOMIC DNA]</scope>
    <source>
        <strain evidence="2">CCM 9110</strain>
    </source>
</reference>
<evidence type="ECO:0000313" key="2">
    <source>
        <dbReference type="Proteomes" id="UP001597199"/>
    </source>
</evidence>
<dbReference type="NCBIfam" id="NF047353">
    <property type="entry name" value="tube_lmo2291"/>
    <property type="match status" value="1"/>
</dbReference>
<dbReference type="Proteomes" id="UP001597199">
    <property type="component" value="Unassembled WGS sequence"/>
</dbReference>
<protein>
    <submittedName>
        <fullName evidence="1">Phage tail tube protein</fullName>
    </submittedName>
</protein>
<gene>
    <name evidence="1" type="ORF">ACFQ41_04875</name>
</gene>
<dbReference type="EMBL" id="JBHTOA010000020">
    <property type="protein sequence ID" value="MFD1398633.1"/>
    <property type="molecule type" value="Genomic_DNA"/>
</dbReference>
<proteinExistence type="predicted"/>
<dbReference type="RefSeq" id="WP_125754712.1">
    <property type="nucleotide sequence ID" value="NZ_BOLV01000015.1"/>
</dbReference>